<evidence type="ECO:0000256" key="2">
    <source>
        <dbReference type="ARBA" id="ARBA00022448"/>
    </source>
</evidence>
<evidence type="ECO:0000256" key="4">
    <source>
        <dbReference type="ARBA" id="ARBA00022982"/>
    </source>
</evidence>
<evidence type="ECO:0000256" key="5">
    <source>
        <dbReference type="ARBA" id="ARBA00022989"/>
    </source>
</evidence>
<dbReference type="Proteomes" id="UP000729733">
    <property type="component" value="Unassembled WGS sequence"/>
</dbReference>
<dbReference type="AlphaFoldDB" id="A0A964FF52"/>
<keyword evidence="2" id="KW-0813">Transport</keyword>
<evidence type="ECO:0000256" key="3">
    <source>
        <dbReference type="ARBA" id="ARBA00022692"/>
    </source>
</evidence>
<keyword evidence="12" id="KW-1185">Reference proteome</keyword>
<gene>
    <name evidence="11" type="ORF">I4641_06085</name>
</gene>
<evidence type="ECO:0000256" key="10">
    <source>
        <dbReference type="SAM" id="Phobius"/>
    </source>
</evidence>
<dbReference type="GO" id="GO:0009055">
    <property type="term" value="F:electron transfer activity"/>
    <property type="evidence" value="ECO:0007669"/>
    <property type="project" value="InterPro"/>
</dbReference>
<keyword evidence="7 10" id="KW-0472">Membrane</keyword>
<name>A0A964FF52_9CYAN</name>
<keyword evidence="4" id="KW-0249">Electron transport</keyword>
<evidence type="ECO:0000313" key="11">
    <source>
        <dbReference type="EMBL" id="MCC0176546.1"/>
    </source>
</evidence>
<dbReference type="GO" id="GO:0016020">
    <property type="term" value="C:membrane"/>
    <property type="evidence" value="ECO:0007669"/>
    <property type="project" value="UniProtKB-SubCell"/>
</dbReference>
<accession>A0A964FF52</accession>
<comment type="function">
    <text evidence="8">Component of the cytochrome b6-f complex, which mediates electron transfer between photosystem II (PSII) and photosystem I (PSI), cyclic electron flow around PSI, and state transitions. PetL is important for photoautotrophic growth as well as for electron transfer efficiency and stability of the cytochrome b6-f complex.</text>
</comment>
<evidence type="ECO:0000256" key="7">
    <source>
        <dbReference type="ARBA" id="ARBA00023136"/>
    </source>
</evidence>
<evidence type="ECO:0000256" key="9">
    <source>
        <dbReference type="ARBA" id="ARBA00025834"/>
    </source>
</evidence>
<comment type="subcellular location">
    <subcellularLocation>
        <location evidence="1">Membrane</location>
        <topology evidence="1">Single-pass membrane protein</topology>
    </subcellularLocation>
</comment>
<feature type="transmembrane region" description="Helical" evidence="10">
    <location>
        <begin position="6"/>
        <end position="25"/>
    </location>
</feature>
<proteinExistence type="predicted"/>
<organism evidence="11 12">
    <name type="scientific">Waterburya agarophytonicola KI4</name>
    <dbReference type="NCBI Taxonomy" id="2874699"/>
    <lineage>
        <taxon>Bacteria</taxon>
        <taxon>Bacillati</taxon>
        <taxon>Cyanobacteriota</taxon>
        <taxon>Cyanophyceae</taxon>
        <taxon>Pleurocapsales</taxon>
        <taxon>Hyellaceae</taxon>
        <taxon>Waterburya</taxon>
        <taxon>Waterburya agarophytonicola</taxon>
    </lineage>
</organism>
<dbReference type="EMBL" id="JADWDC010000010">
    <property type="protein sequence ID" value="MCC0176546.1"/>
    <property type="molecule type" value="Genomic_DNA"/>
</dbReference>
<reference evidence="11" key="1">
    <citation type="journal article" date="2021" name="Antonie Van Leeuwenhoek">
        <title>Draft genome and description of Waterburya agarophytonicola gen. nov. sp. nov. (Pleurocapsales, Cyanobacteria): a seaweed symbiont.</title>
        <authorList>
            <person name="Bonthond G."/>
            <person name="Shalygin S."/>
            <person name="Bayer T."/>
            <person name="Weinberger F."/>
        </authorList>
    </citation>
    <scope>NUCLEOTIDE SEQUENCE</scope>
    <source>
        <strain evidence="11">KI4</strain>
    </source>
</reference>
<evidence type="ECO:0000256" key="8">
    <source>
        <dbReference type="ARBA" id="ARBA00025197"/>
    </source>
</evidence>
<dbReference type="Pfam" id="PF05115">
    <property type="entry name" value="PetL"/>
    <property type="match status" value="1"/>
</dbReference>
<comment type="caution">
    <text evidence="11">The sequence shown here is derived from an EMBL/GenBank/DDBJ whole genome shotgun (WGS) entry which is preliminary data.</text>
</comment>
<evidence type="ECO:0000256" key="1">
    <source>
        <dbReference type="ARBA" id="ARBA00004167"/>
    </source>
</evidence>
<evidence type="ECO:0000313" key="12">
    <source>
        <dbReference type="Proteomes" id="UP000729733"/>
    </source>
</evidence>
<dbReference type="GO" id="GO:0009512">
    <property type="term" value="C:cytochrome b6f complex"/>
    <property type="evidence" value="ECO:0007669"/>
    <property type="project" value="InterPro"/>
</dbReference>
<sequence>MGGVIAFLLIMGLYTGIALGLYFGLRKFKII</sequence>
<comment type="subunit">
    <text evidence="9">The 4 large subunits of the cytochrome b6-f complex are cytochrome b6, subunit IV (17 kDa polypeptide, PetD), cytochrome f and the Rieske protein, while the 4 small subunits are PetG, PetL, PetM and PetN. The complex functions as a dimer.</text>
</comment>
<keyword evidence="5 10" id="KW-1133">Transmembrane helix</keyword>
<evidence type="ECO:0000256" key="6">
    <source>
        <dbReference type="ARBA" id="ARBA00023078"/>
    </source>
</evidence>
<dbReference type="InterPro" id="IPR007802">
    <property type="entry name" value="Cyt_b6/f_cplx_su6"/>
</dbReference>
<dbReference type="RefSeq" id="WP_263858155.1">
    <property type="nucleotide sequence ID" value="NZ_JADWDC010000010.1"/>
</dbReference>
<protein>
    <submittedName>
        <fullName evidence="11">Cytochrome B6</fullName>
    </submittedName>
</protein>
<keyword evidence="6" id="KW-0793">Thylakoid</keyword>
<keyword evidence="3 10" id="KW-0812">Transmembrane</keyword>